<reference evidence="3 4" key="1">
    <citation type="journal article" date="2013" name="Curr. Biol.">
        <title>The Genome of the Foraminiferan Reticulomyxa filosa.</title>
        <authorList>
            <person name="Glockner G."/>
            <person name="Hulsmann N."/>
            <person name="Schleicher M."/>
            <person name="Noegel A.A."/>
            <person name="Eichinger L."/>
            <person name="Gallinger C."/>
            <person name="Pawlowski J."/>
            <person name="Sierra R."/>
            <person name="Euteneuer U."/>
            <person name="Pillet L."/>
            <person name="Moustafa A."/>
            <person name="Platzer M."/>
            <person name="Groth M."/>
            <person name="Szafranski K."/>
            <person name="Schliwa M."/>
        </authorList>
    </citation>
    <scope>NUCLEOTIDE SEQUENCE [LARGE SCALE GENOMIC DNA]</scope>
</reference>
<evidence type="ECO:0000313" key="3">
    <source>
        <dbReference type="EMBL" id="ETO13360.1"/>
    </source>
</evidence>
<comment type="catalytic activity">
    <reaction evidence="1">
        <text>ATP + H2O = ADP + phosphate + H(+)</text>
        <dbReference type="Rhea" id="RHEA:13065"/>
        <dbReference type="ChEBI" id="CHEBI:15377"/>
        <dbReference type="ChEBI" id="CHEBI:15378"/>
        <dbReference type="ChEBI" id="CHEBI:30616"/>
        <dbReference type="ChEBI" id="CHEBI:43474"/>
        <dbReference type="ChEBI" id="CHEBI:456216"/>
    </reaction>
</comment>
<proteinExistence type="predicted"/>
<accession>X6MJZ5</accession>
<evidence type="ECO:0000256" key="1">
    <source>
        <dbReference type="ARBA" id="ARBA00049360"/>
    </source>
</evidence>
<protein>
    <recommendedName>
        <fullName evidence="5">Actin</fullName>
    </recommendedName>
</protein>
<dbReference type="InterPro" id="IPR004000">
    <property type="entry name" value="Actin"/>
</dbReference>
<dbReference type="EMBL" id="ASPP01020658">
    <property type="protein sequence ID" value="ETO13360.1"/>
    <property type="molecule type" value="Genomic_DNA"/>
</dbReference>
<feature type="region of interest" description="Disordered" evidence="2">
    <location>
        <begin position="75"/>
        <end position="94"/>
    </location>
</feature>
<dbReference type="InterPro" id="IPR043129">
    <property type="entry name" value="ATPase_NBD"/>
</dbReference>
<gene>
    <name evidence="3" type="ORF">RFI_24016</name>
</gene>
<evidence type="ECO:0000313" key="4">
    <source>
        <dbReference type="Proteomes" id="UP000023152"/>
    </source>
</evidence>
<keyword evidence="4" id="KW-1185">Reference proteome</keyword>
<dbReference type="Pfam" id="PF00022">
    <property type="entry name" value="Actin"/>
    <property type="match status" value="1"/>
</dbReference>
<feature type="compositionally biased region" description="Basic and acidic residues" evidence="2">
    <location>
        <begin position="85"/>
        <end position="94"/>
    </location>
</feature>
<dbReference type="SUPFAM" id="SSF53067">
    <property type="entry name" value="Actin-like ATPase domain"/>
    <property type="match status" value="1"/>
</dbReference>
<evidence type="ECO:0000256" key="2">
    <source>
        <dbReference type="SAM" id="MobiDB-lite"/>
    </source>
</evidence>
<dbReference type="OrthoDB" id="5132116at2759"/>
<dbReference type="Gene3D" id="3.30.420.40">
    <property type="match status" value="1"/>
</dbReference>
<organism evidence="3 4">
    <name type="scientific">Reticulomyxa filosa</name>
    <dbReference type="NCBI Taxonomy" id="46433"/>
    <lineage>
        <taxon>Eukaryota</taxon>
        <taxon>Sar</taxon>
        <taxon>Rhizaria</taxon>
        <taxon>Retaria</taxon>
        <taxon>Foraminifera</taxon>
        <taxon>Monothalamids</taxon>
        <taxon>Reticulomyxidae</taxon>
        <taxon>Reticulomyxa</taxon>
    </lineage>
</organism>
<dbReference type="AlphaFoldDB" id="X6MJZ5"/>
<name>X6MJZ5_RETFI</name>
<sequence>MICKDVKLLQDLRKISVSQFKQGFFPPGRFYAYVMDGEEASAIILDTGTDTTKAGFCREESPNVMFPTLSGSLKQSSQAGAKAPEASEDKTFVGKDEEEYDEATIQFPMHRGIVTNWDIIEQIWYHTFHKFCIIKLGKRAIK</sequence>
<comment type="caution">
    <text evidence="3">The sequence shown here is derived from an EMBL/GenBank/DDBJ whole genome shotgun (WGS) entry which is preliminary data.</text>
</comment>
<dbReference type="Proteomes" id="UP000023152">
    <property type="component" value="Unassembled WGS sequence"/>
</dbReference>
<evidence type="ECO:0008006" key="5">
    <source>
        <dbReference type="Google" id="ProtNLM"/>
    </source>
</evidence>